<reference evidence="1 2" key="1">
    <citation type="submission" date="2017-12" db="EMBL/GenBank/DDBJ databases">
        <title>Hemimetabolous genomes reveal molecular basis of termite eusociality.</title>
        <authorList>
            <person name="Harrison M.C."/>
            <person name="Jongepier E."/>
            <person name="Robertson H.M."/>
            <person name="Arning N."/>
            <person name="Bitard-Feildel T."/>
            <person name="Chao H."/>
            <person name="Childers C.P."/>
            <person name="Dinh H."/>
            <person name="Doddapaneni H."/>
            <person name="Dugan S."/>
            <person name="Gowin J."/>
            <person name="Greiner C."/>
            <person name="Han Y."/>
            <person name="Hu H."/>
            <person name="Hughes D.S.T."/>
            <person name="Huylmans A.-K."/>
            <person name="Kemena C."/>
            <person name="Kremer L.P.M."/>
            <person name="Lee S.L."/>
            <person name="Lopez-Ezquerra A."/>
            <person name="Mallet L."/>
            <person name="Monroy-Kuhn J.M."/>
            <person name="Moser A."/>
            <person name="Murali S.C."/>
            <person name="Muzny D.M."/>
            <person name="Otani S."/>
            <person name="Piulachs M.-D."/>
            <person name="Poelchau M."/>
            <person name="Qu J."/>
            <person name="Schaub F."/>
            <person name="Wada-Katsumata A."/>
            <person name="Worley K.C."/>
            <person name="Xie Q."/>
            <person name="Ylla G."/>
            <person name="Poulsen M."/>
            <person name="Gibbs R.A."/>
            <person name="Schal C."/>
            <person name="Richards S."/>
            <person name="Belles X."/>
            <person name="Korb J."/>
            <person name="Bornberg-Bauer E."/>
        </authorList>
    </citation>
    <scope>NUCLEOTIDE SEQUENCE [LARGE SCALE GENOMIC DNA]</scope>
    <source>
        <tissue evidence="1">Whole body</tissue>
    </source>
</reference>
<protein>
    <submittedName>
        <fullName evidence="1">Uncharacterized protein</fullName>
    </submittedName>
</protein>
<dbReference type="EMBL" id="NEVH01007824">
    <property type="protein sequence ID" value="PNF35183.1"/>
    <property type="molecule type" value="Genomic_DNA"/>
</dbReference>
<proteinExistence type="predicted"/>
<keyword evidence="2" id="KW-1185">Reference proteome</keyword>
<accession>A0A2J7R2Y3</accession>
<evidence type="ECO:0000313" key="2">
    <source>
        <dbReference type="Proteomes" id="UP000235965"/>
    </source>
</evidence>
<dbReference type="AlphaFoldDB" id="A0A2J7R2Y3"/>
<sequence length="83" mass="9669">MHAKKTALWRGDVDLLVLSFSSTRSNSDYDTFLLLKVKEYSSDVVIMIIQYKSDRICLHAKLTAQRPITKLARVRRKEQQQNT</sequence>
<comment type="caution">
    <text evidence="1">The sequence shown here is derived from an EMBL/GenBank/DDBJ whole genome shotgun (WGS) entry which is preliminary data.</text>
</comment>
<evidence type="ECO:0000313" key="1">
    <source>
        <dbReference type="EMBL" id="PNF35183.1"/>
    </source>
</evidence>
<name>A0A2J7R2Y3_9NEOP</name>
<gene>
    <name evidence="1" type="ORF">B7P43_G07652</name>
</gene>
<dbReference type="InParanoid" id="A0A2J7R2Y3"/>
<organism evidence="1 2">
    <name type="scientific">Cryptotermes secundus</name>
    <dbReference type="NCBI Taxonomy" id="105785"/>
    <lineage>
        <taxon>Eukaryota</taxon>
        <taxon>Metazoa</taxon>
        <taxon>Ecdysozoa</taxon>
        <taxon>Arthropoda</taxon>
        <taxon>Hexapoda</taxon>
        <taxon>Insecta</taxon>
        <taxon>Pterygota</taxon>
        <taxon>Neoptera</taxon>
        <taxon>Polyneoptera</taxon>
        <taxon>Dictyoptera</taxon>
        <taxon>Blattodea</taxon>
        <taxon>Blattoidea</taxon>
        <taxon>Termitoidae</taxon>
        <taxon>Kalotermitidae</taxon>
        <taxon>Cryptotermitinae</taxon>
        <taxon>Cryptotermes</taxon>
    </lineage>
</organism>
<dbReference type="Proteomes" id="UP000235965">
    <property type="component" value="Unassembled WGS sequence"/>
</dbReference>